<dbReference type="OMA" id="YHAVMTW"/>
<gene>
    <name evidence="7" type="ORF">TSTA_059130</name>
</gene>
<dbReference type="OrthoDB" id="5296287at2759"/>
<dbReference type="PhylomeDB" id="B8MRY9"/>
<evidence type="ECO:0000313" key="7">
    <source>
        <dbReference type="EMBL" id="EED13425.1"/>
    </source>
</evidence>
<dbReference type="eggNOG" id="ENOG502QPK1">
    <property type="taxonomic scope" value="Eukaryota"/>
</dbReference>
<dbReference type="FunCoup" id="B8MRY9">
    <property type="interactions" value="41"/>
</dbReference>
<dbReference type="PROSITE" id="PS00217">
    <property type="entry name" value="SUGAR_TRANSPORT_2"/>
    <property type="match status" value="1"/>
</dbReference>
<dbReference type="GO" id="GO:0015355">
    <property type="term" value="F:secondary active monocarboxylate transmembrane transporter activity"/>
    <property type="evidence" value="ECO:0007669"/>
    <property type="project" value="TreeGrafter"/>
</dbReference>
<dbReference type="InterPro" id="IPR005828">
    <property type="entry name" value="MFS_sugar_transport-like"/>
</dbReference>
<evidence type="ECO:0000256" key="4">
    <source>
        <dbReference type="ARBA" id="ARBA00023136"/>
    </source>
</evidence>
<dbReference type="InterPro" id="IPR020846">
    <property type="entry name" value="MFS_dom"/>
</dbReference>
<proteinExistence type="predicted"/>
<evidence type="ECO:0000256" key="5">
    <source>
        <dbReference type="SAM" id="Phobius"/>
    </source>
</evidence>
<feature type="transmembrane region" description="Helical" evidence="5">
    <location>
        <begin position="123"/>
        <end position="142"/>
    </location>
</feature>
<dbReference type="PANTHER" id="PTHR23508:SF10">
    <property type="entry name" value="CARBOXYLIC ACID TRANSPORTER PROTEIN HOMOLOG"/>
    <property type="match status" value="1"/>
</dbReference>
<dbReference type="VEuPathDB" id="FungiDB:TSTA_059130"/>
<evidence type="ECO:0000256" key="3">
    <source>
        <dbReference type="ARBA" id="ARBA00022989"/>
    </source>
</evidence>
<keyword evidence="7" id="KW-0813">Transport</keyword>
<sequence length="532" mass="58520">MSTLEPNSERKPWLYSRTQILSYLSTRLTTLVPQRSNFSARTSPIKIFKRVTRAQWLMFLCGVLGRAWDAFDYTTVPLTVTELGKHFNKPASAVSWAITATLMTRPLGALIFGVCCDRYGRKWPMIINLVLLMILELVSGFCNNLPQFIGVRSLYGIAMGGLIGPSAAIALEDLPPDARGLLSGVFEGGTSMGNLFASTMYRALVPTTKHGWRSLYWFGAGPPIIIIIFRWWLPETNHFLMIKTEREARTRQKKANATLDLEAGRTKHASEFKTFLHDSKKSIKENWLLLLYMFLLMTGFNACVHGAADLYPTFLKNQVRLDPAHTAIISILGNLGAGTGGIILGYISGFLGRRLTMICGCILGAALLPAYILTRGMKIGACVFFQHFATVGVWGPIPIHLVTLAPYALRTLMVGLTYQLGNLASSPITTAESFYGEKYPLQPAADGTKRYDYGRAIAIVTAASWAYMLLFLFIGPEASPETEMQDVGMTVYNGGSVSEPPSPTDSIEKGPIVLESEYDDAKIGSVSHSRLG</sequence>
<dbReference type="InterPro" id="IPR036259">
    <property type="entry name" value="MFS_trans_sf"/>
</dbReference>
<keyword evidence="3 5" id="KW-1133">Transmembrane helix</keyword>
<dbReference type="Pfam" id="PF00083">
    <property type="entry name" value="Sugar_tr"/>
    <property type="match status" value="1"/>
</dbReference>
<keyword evidence="8" id="KW-1185">Reference proteome</keyword>
<dbReference type="GO" id="GO:0005886">
    <property type="term" value="C:plasma membrane"/>
    <property type="evidence" value="ECO:0007669"/>
    <property type="project" value="TreeGrafter"/>
</dbReference>
<comment type="subcellular location">
    <subcellularLocation>
        <location evidence="1">Membrane</location>
        <topology evidence="1">Multi-pass membrane protein</topology>
    </subcellularLocation>
</comment>
<name>B8MRY9_TALSN</name>
<feature type="transmembrane region" description="Helical" evidence="5">
    <location>
        <begin position="355"/>
        <end position="372"/>
    </location>
</feature>
<feature type="transmembrane region" description="Helical" evidence="5">
    <location>
        <begin position="287"/>
        <end position="308"/>
    </location>
</feature>
<evidence type="ECO:0000256" key="2">
    <source>
        <dbReference type="ARBA" id="ARBA00022692"/>
    </source>
</evidence>
<feature type="transmembrane region" description="Helical" evidence="5">
    <location>
        <begin position="328"/>
        <end position="348"/>
    </location>
</feature>
<reference evidence="8" key="1">
    <citation type="journal article" date="2015" name="Genome Announc.">
        <title>Genome sequence of the AIDS-associated pathogen Penicillium marneffei (ATCC18224) and its near taxonomic relative Talaromyces stipitatus (ATCC10500).</title>
        <authorList>
            <person name="Nierman W.C."/>
            <person name="Fedorova-Abrams N.D."/>
            <person name="Andrianopoulos A."/>
        </authorList>
    </citation>
    <scope>NUCLEOTIDE SEQUENCE [LARGE SCALE GENOMIC DNA]</scope>
    <source>
        <strain evidence="8">ATCC 10500 / CBS 375.48 / QM 6759 / NRRL 1006</strain>
    </source>
</reference>
<feature type="domain" description="Major facilitator superfamily (MFS) profile" evidence="6">
    <location>
        <begin position="58"/>
        <end position="479"/>
    </location>
</feature>
<feature type="transmembrane region" description="Helical" evidence="5">
    <location>
        <begin position="384"/>
        <end position="409"/>
    </location>
</feature>
<keyword evidence="4 5" id="KW-0472">Membrane</keyword>
<accession>B8MRY9</accession>
<feature type="transmembrane region" description="Helical" evidence="5">
    <location>
        <begin position="456"/>
        <end position="475"/>
    </location>
</feature>
<feature type="transmembrane region" description="Helical" evidence="5">
    <location>
        <begin position="215"/>
        <end position="233"/>
    </location>
</feature>
<dbReference type="PANTHER" id="PTHR23508">
    <property type="entry name" value="CARBOXYLIC ACID TRANSPORTER PROTEIN HOMOLOG"/>
    <property type="match status" value="1"/>
</dbReference>
<evidence type="ECO:0000259" key="6">
    <source>
        <dbReference type="PROSITE" id="PS50850"/>
    </source>
</evidence>
<dbReference type="InterPro" id="IPR005829">
    <property type="entry name" value="Sugar_transporter_CS"/>
</dbReference>
<keyword evidence="7" id="KW-0762">Sugar transport</keyword>
<dbReference type="Gene3D" id="1.20.1250.20">
    <property type="entry name" value="MFS general substrate transporter like domains"/>
    <property type="match status" value="1"/>
</dbReference>
<dbReference type="GeneID" id="8107383"/>
<protein>
    <submittedName>
        <fullName evidence="7">Sugar transporter family protein</fullName>
    </submittedName>
</protein>
<evidence type="ECO:0000313" key="8">
    <source>
        <dbReference type="Proteomes" id="UP000001745"/>
    </source>
</evidence>
<dbReference type="InParanoid" id="B8MRY9"/>
<keyword evidence="2 5" id="KW-0812">Transmembrane</keyword>
<dbReference type="RefSeq" id="XP_002487536.1">
    <property type="nucleotide sequence ID" value="XM_002487491.1"/>
</dbReference>
<dbReference type="HOGENOM" id="CLU_001265_46_1_1"/>
<evidence type="ECO:0000256" key="1">
    <source>
        <dbReference type="ARBA" id="ARBA00004141"/>
    </source>
</evidence>
<dbReference type="CDD" id="cd17316">
    <property type="entry name" value="MFS_SV2_like"/>
    <property type="match status" value="1"/>
</dbReference>
<organism evidence="7 8">
    <name type="scientific">Talaromyces stipitatus (strain ATCC 10500 / CBS 375.48 / QM 6759 / NRRL 1006)</name>
    <name type="common">Penicillium stipitatum</name>
    <dbReference type="NCBI Taxonomy" id="441959"/>
    <lineage>
        <taxon>Eukaryota</taxon>
        <taxon>Fungi</taxon>
        <taxon>Dikarya</taxon>
        <taxon>Ascomycota</taxon>
        <taxon>Pezizomycotina</taxon>
        <taxon>Eurotiomycetes</taxon>
        <taxon>Eurotiomycetidae</taxon>
        <taxon>Eurotiales</taxon>
        <taxon>Trichocomaceae</taxon>
        <taxon>Talaromyces</taxon>
        <taxon>Talaromyces sect. Talaromyces</taxon>
    </lineage>
</organism>
<dbReference type="PROSITE" id="PS50850">
    <property type="entry name" value="MFS"/>
    <property type="match status" value="1"/>
</dbReference>
<dbReference type="Proteomes" id="UP000001745">
    <property type="component" value="Unassembled WGS sequence"/>
</dbReference>
<dbReference type="EMBL" id="EQ962659">
    <property type="protein sequence ID" value="EED13425.1"/>
    <property type="molecule type" value="Genomic_DNA"/>
</dbReference>
<dbReference type="AlphaFoldDB" id="B8MRY9"/>
<feature type="transmembrane region" description="Helical" evidence="5">
    <location>
        <begin position="154"/>
        <end position="171"/>
    </location>
</feature>
<dbReference type="SUPFAM" id="SSF103473">
    <property type="entry name" value="MFS general substrate transporter"/>
    <property type="match status" value="1"/>
</dbReference>
<dbReference type="GO" id="GO:0035879">
    <property type="term" value="P:plasma membrane lactate transport"/>
    <property type="evidence" value="ECO:0007669"/>
    <property type="project" value="TreeGrafter"/>
</dbReference>